<dbReference type="RefSeq" id="WP_093071344.1">
    <property type="nucleotide sequence ID" value="NZ_BSOK01000032.1"/>
</dbReference>
<dbReference type="PANTHER" id="PTHR46844">
    <property type="entry name" value="SLR5058 PROTEIN"/>
    <property type="match status" value="1"/>
</dbReference>
<dbReference type="Proteomes" id="UP000198501">
    <property type="component" value="Unassembled WGS sequence"/>
</dbReference>
<dbReference type="InterPro" id="IPR007111">
    <property type="entry name" value="NACHT_NTPase"/>
</dbReference>
<accession>A0A1G7ANA7</accession>
<name>A0A1G7ANA7_9GAMM</name>
<gene>
    <name evidence="2" type="ORF">SAMN05660405_02543</name>
</gene>
<organism evidence="2 3">
    <name type="scientific">Psychrobacter pacificensis</name>
    <dbReference type="NCBI Taxonomy" id="112002"/>
    <lineage>
        <taxon>Bacteria</taxon>
        <taxon>Pseudomonadati</taxon>
        <taxon>Pseudomonadota</taxon>
        <taxon>Gammaproteobacteria</taxon>
        <taxon>Moraxellales</taxon>
        <taxon>Moraxellaceae</taxon>
        <taxon>Psychrobacter</taxon>
    </lineage>
</organism>
<dbReference type="SUPFAM" id="SSF52540">
    <property type="entry name" value="P-loop containing nucleoside triphosphate hydrolases"/>
    <property type="match status" value="1"/>
</dbReference>
<evidence type="ECO:0000313" key="3">
    <source>
        <dbReference type="Proteomes" id="UP000198501"/>
    </source>
</evidence>
<dbReference type="PROSITE" id="PS50837">
    <property type="entry name" value="NACHT"/>
    <property type="match status" value="1"/>
</dbReference>
<evidence type="ECO:0000313" key="2">
    <source>
        <dbReference type="EMBL" id="SDE16291.1"/>
    </source>
</evidence>
<dbReference type="Gene3D" id="3.40.50.300">
    <property type="entry name" value="P-loop containing nucleotide triphosphate hydrolases"/>
    <property type="match status" value="1"/>
</dbReference>
<dbReference type="EMBL" id="FNAL01000033">
    <property type="protein sequence ID" value="SDE16291.1"/>
    <property type="molecule type" value="Genomic_DNA"/>
</dbReference>
<feature type="domain" description="NACHT" evidence="1">
    <location>
        <begin position="296"/>
        <end position="396"/>
    </location>
</feature>
<dbReference type="InterPro" id="IPR027417">
    <property type="entry name" value="P-loop_NTPase"/>
</dbReference>
<reference evidence="2 3" key="1">
    <citation type="submission" date="2016-10" db="EMBL/GenBank/DDBJ databases">
        <authorList>
            <person name="de Groot N.N."/>
        </authorList>
    </citation>
    <scope>NUCLEOTIDE SEQUENCE [LARGE SCALE GENOMIC DNA]</scope>
    <source>
        <strain evidence="2 3">DSM 23406</strain>
    </source>
</reference>
<evidence type="ECO:0000259" key="1">
    <source>
        <dbReference type="PROSITE" id="PS50837"/>
    </source>
</evidence>
<proteinExistence type="predicted"/>
<sequence>MTLNPSYLYTPSSSRVNPPIKNKIDVLPIDQLKWEDFERLCLRLAQADHGKSNCEVYGIKGQKQHGIDIFGYKGAKYASYQCKRYQTIAEIDLEEAVKIFQEGKWFSKSNEFIFCTSCTLEKTQVQDKFLKLKNDLSAHGIAFIKWDKIQISSILKEHPQIVYDFFGREWVKAFNGEDFLNNISKERRLDAVQIANYRKQLFNVYATIFQKYDPSIPASKFGNHTISIQDRFIVPDFIEKRTTHQYHRIKDAEKPKHEASEFRDKDSQQVEPKGLSFVEYESEVRLNLDNNLATSDRLMILGEPGSGKSTLLRYLVLDLLTEEPKLLNTAKQWGGLLPVWLPFAFITKKLNENEDLNLAELLRLWLKSIGQEALFELMNDALNDERLLLVVDGVDEWTNAKVAKLAISKIEIQSAIQNTTIVYSSRPYGYRIQKDSFQGIKVQTIAEFSIAQQKQFINYWYQKWIEDQGRNDINLVETETNQFLLELQQSKDLLQLSSNPLLLSILVSHRFGRITLPKNKIELLSKITEYLITDHPERRRTSANIYDESEYDFDIIEIYTVLAKHVHQDYHDGIILKEDACDIIKDFLQKDMGYEKAKARKASQDILNIGANHIGILVEKSPDEVAFIHRQFQEFMTAKFLIDSYPPLIEEMLEKYADDPQWNQVILFFFGLIKMRKSQDFEDYLSIVEQKSKGLGGYTKLFTYSLGLTLNNAPIAITDRYLKELIEEFEYETHPSKKEALWNVLLSALYNPRVNEKVLAYLFKYFPNKYNFSDQRLQALEYLSADELTHSIRQFIVKSIINGNRQQKIEASNQAKKSINDTWIFNKVIELLKSCYNPEIIGYLINSLISDDVNETIKEDIVKRYDRSEHPEIVLFIIKLKVHMRIHTTDDLDELITKQKDISYTLDYEVEQTLIAGWSSCEKLYQHSIESLEKSVPDTIIKHELAWSILFNCFNKKEEVVDRIIYQLENEEYPFSIIHSSNQWKIIAENFKDNIRLIPVIENWLQKIDRHDVVETTYACLVGRTEANKQYLLKQLADSSFSHWQLMALTSGWSDDENVKDELKAYFRSDSKRRDYSASYVSQVFLNDKEEGVSILEDILFDRRLRQRSRALPALIELDKDYFEQNILDRFIESELPLLDKQWGNYYEALQVLIGSFHEHEQLKLLAKNNLFKIPAVVIHYYPDLIQEFEKVMSTSLPIADNLRLKLIEELNHRYFLNNTQVIEQLSLFMDEQNLQIRMASAFANFDHLKETAPSVILERCNSLIFYSGENHEVQRQIAFGGYLKLGKLEEYFTLEDPSSYYADKAIEDRLASPKIQLFDHYRYSSIIVKFLIENFDYIINVLNNDLNRISMFRRKDESDQNLWGFIAKHSDKDSPSTPHIIDYINKAEDINNINLIDFSIRTSSNSSELKKILIKNIDNKDEVTALKCGKLLGELFSDDEEVHNLVSEVESVRKNPGRVMALCHGWPSHQLLKDLVNDLYKNQTRVTADLAYTIRFMFGDTNNILRFLEGLFDNYNEALYSHKFFYPLLLQRARDDKELRSTIKNLLLSTNSISEKVSLYALLEKVDGIDQDIITWKQQELLSQEVYRFGYNITSNKLTSLIEVLDETSSDLTVYN</sequence>
<dbReference type="PANTHER" id="PTHR46844:SF1">
    <property type="entry name" value="SLR5058 PROTEIN"/>
    <property type="match status" value="1"/>
</dbReference>
<protein>
    <submittedName>
        <fullName evidence="2">NACHT domain-containing protein</fullName>
    </submittedName>
</protein>
<dbReference type="Pfam" id="PF05729">
    <property type="entry name" value="NACHT"/>
    <property type="match status" value="1"/>
</dbReference>